<reference evidence="1" key="1">
    <citation type="submission" date="2021-06" db="EMBL/GenBank/DDBJ databases">
        <authorList>
            <person name="Kallberg Y."/>
            <person name="Tangrot J."/>
            <person name="Rosling A."/>
        </authorList>
    </citation>
    <scope>NUCLEOTIDE SEQUENCE</scope>
    <source>
        <strain evidence="1">FL966</strain>
    </source>
</reference>
<dbReference type="AlphaFoldDB" id="A0A9N9JLB5"/>
<proteinExistence type="predicted"/>
<feature type="non-terminal residue" evidence="1">
    <location>
        <position position="1"/>
    </location>
</feature>
<keyword evidence="2" id="KW-1185">Reference proteome</keyword>
<organism evidence="1 2">
    <name type="scientific">Cetraspora pellucida</name>
    <dbReference type="NCBI Taxonomy" id="1433469"/>
    <lineage>
        <taxon>Eukaryota</taxon>
        <taxon>Fungi</taxon>
        <taxon>Fungi incertae sedis</taxon>
        <taxon>Mucoromycota</taxon>
        <taxon>Glomeromycotina</taxon>
        <taxon>Glomeromycetes</taxon>
        <taxon>Diversisporales</taxon>
        <taxon>Gigasporaceae</taxon>
        <taxon>Cetraspora</taxon>
    </lineage>
</organism>
<evidence type="ECO:0000313" key="2">
    <source>
        <dbReference type="Proteomes" id="UP000789759"/>
    </source>
</evidence>
<gene>
    <name evidence="1" type="ORF">CPELLU_LOCUS16690</name>
</gene>
<dbReference type="EMBL" id="CAJVQA010025468">
    <property type="protein sequence ID" value="CAG8786110.1"/>
    <property type="molecule type" value="Genomic_DNA"/>
</dbReference>
<dbReference type="OrthoDB" id="2423392at2759"/>
<name>A0A9N9JLB5_9GLOM</name>
<protein>
    <submittedName>
        <fullName evidence="1">20907_t:CDS:1</fullName>
    </submittedName>
</protein>
<sequence length="88" mass="10299">HELQNRINIMPSFDSTILANLQQMLHNINLYANMFHQVEYFLNCDLLLDLKLVITNNRTKDPHHYNTPSASEVAIIIIRNRQEAEPLN</sequence>
<dbReference type="Proteomes" id="UP000789759">
    <property type="component" value="Unassembled WGS sequence"/>
</dbReference>
<comment type="caution">
    <text evidence="1">The sequence shown here is derived from an EMBL/GenBank/DDBJ whole genome shotgun (WGS) entry which is preliminary data.</text>
</comment>
<accession>A0A9N9JLB5</accession>
<evidence type="ECO:0000313" key="1">
    <source>
        <dbReference type="EMBL" id="CAG8786110.1"/>
    </source>
</evidence>